<dbReference type="Pfam" id="PF01869">
    <property type="entry name" value="BcrAD_BadFG"/>
    <property type="match status" value="1"/>
</dbReference>
<evidence type="ECO:0000313" key="2">
    <source>
        <dbReference type="EMBL" id="MBC5629071.1"/>
    </source>
</evidence>
<dbReference type="InterPro" id="IPR052519">
    <property type="entry name" value="Euk-type_GlcNAc_Kinase"/>
</dbReference>
<dbReference type="CDD" id="cd24007">
    <property type="entry name" value="ASKHA_NBD_eukNAGK-like"/>
    <property type="match status" value="1"/>
</dbReference>
<comment type="caution">
    <text evidence="2">The sequence shown here is derived from an EMBL/GenBank/DDBJ whole genome shotgun (WGS) entry which is preliminary data.</text>
</comment>
<dbReference type="InterPro" id="IPR002731">
    <property type="entry name" value="ATPase_BadF"/>
</dbReference>
<organism evidence="2 3">
    <name type="scientific">Clostridium hominis</name>
    <dbReference type="NCBI Taxonomy" id="2763036"/>
    <lineage>
        <taxon>Bacteria</taxon>
        <taxon>Bacillati</taxon>
        <taxon>Bacillota</taxon>
        <taxon>Clostridia</taxon>
        <taxon>Eubacteriales</taxon>
        <taxon>Clostridiaceae</taxon>
        <taxon>Clostridium</taxon>
    </lineage>
</organism>
<dbReference type="SUPFAM" id="SSF53067">
    <property type="entry name" value="Actin-like ATPase domain"/>
    <property type="match status" value="2"/>
</dbReference>
<dbReference type="Gene3D" id="3.30.420.40">
    <property type="match status" value="2"/>
</dbReference>
<dbReference type="PANTHER" id="PTHR43190:SF3">
    <property type="entry name" value="N-ACETYL-D-GLUCOSAMINE KINASE"/>
    <property type="match status" value="1"/>
</dbReference>
<dbReference type="Proteomes" id="UP000596929">
    <property type="component" value="Unassembled WGS sequence"/>
</dbReference>
<accession>A0ABR7DCE9</accession>
<dbReference type="PANTHER" id="PTHR43190">
    <property type="entry name" value="N-ACETYL-D-GLUCOSAMINE KINASE"/>
    <property type="match status" value="1"/>
</dbReference>
<proteinExistence type="predicted"/>
<feature type="domain" description="ATPase BadF/BadG/BcrA/BcrD type" evidence="1">
    <location>
        <begin position="4"/>
        <end position="300"/>
    </location>
</feature>
<dbReference type="InterPro" id="IPR043129">
    <property type="entry name" value="ATPase_NBD"/>
</dbReference>
<evidence type="ECO:0000313" key="3">
    <source>
        <dbReference type="Proteomes" id="UP000596929"/>
    </source>
</evidence>
<reference evidence="2 3" key="1">
    <citation type="submission" date="2020-08" db="EMBL/GenBank/DDBJ databases">
        <title>Genome public.</title>
        <authorList>
            <person name="Liu C."/>
            <person name="Sun Q."/>
        </authorList>
    </citation>
    <scope>NUCLEOTIDE SEQUENCE [LARGE SCALE GENOMIC DNA]</scope>
    <source>
        <strain evidence="2 3">NSJ-6</strain>
    </source>
</reference>
<name>A0ABR7DCE9_9CLOT</name>
<evidence type="ECO:0000259" key="1">
    <source>
        <dbReference type="Pfam" id="PF01869"/>
    </source>
</evidence>
<keyword evidence="3" id="KW-1185">Reference proteome</keyword>
<protein>
    <submittedName>
        <fullName evidence="2">ATPase</fullName>
    </submittedName>
</protein>
<dbReference type="EMBL" id="JACOOO010000016">
    <property type="protein sequence ID" value="MBC5629071.1"/>
    <property type="molecule type" value="Genomic_DNA"/>
</dbReference>
<dbReference type="RefSeq" id="WP_032117554.1">
    <property type="nucleotide sequence ID" value="NZ_JACOOO010000016.1"/>
</dbReference>
<gene>
    <name evidence="2" type="ORF">H8S20_09220</name>
</gene>
<sequence length="318" mass="35058">MYYLGIDGGGTKTRYLLVNNKLEKVYDAESSTIHIHQVGIDGLKNEITTNITTACKKANINVKDIAFIFAGVPGYGESQEDKIKIDETIKEIIEVPYMIDNDAVNGWAAGTACKPGINIVAGTGSIAYGRNKYGKLARCGGWGPGIGDEASAYWIGIKTINEYTKQKDGRNEKTVLVDILEREYNIDYDFEIVDIVFNKLKQDRTKLAALSKVCFLAAEAGCPASKKIFEEAAENLFKHIKSLSKSLEFTDEFIVSYTGGVFKAGKHILAPLSRMIEEAGLKCKLQEPELEPWHGAALLAYKLAGNEIPLNYKKILES</sequence>